<organism evidence="1 2">
    <name type="scientific">Mesorhabditis spiculigera</name>
    <dbReference type="NCBI Taxonomy" id="96644"/>
    <lineage>
        <taxon>Eukaryota</taxon>
        <taxon>Metazoa</taxon>
        <taxon>Ecdysozoa</taxon>
        <taxon>Nematoda</taxon>
        <taxon>Chromadorea</taxon>
        <taxon>Rhabditida</taxon>
        <taxon>Rhabditina</taxon>
        <taxon>Rhabditomorpha</taxon>
        <taxon>Rhabditoidea</taxon>
        <taxon>Rhabditidae</taxon>
        <taxon>Mesorhabditinae</taxon>
        <taxon>Mesorhabditis</taxon>
    </lineage>
</organism>
<dbReference type="Proteomes" id="UP001177023">
    <property type="component" value="Unassembled WGS sequence"/>
</dbReference>
<reference evidence="1" key="1">
    <citation type="submission" date="2023-06" db="EMBL/GenBank/DDBJ databases">
        <authorList>
            <person name="Delattre M."/>
        </authorList>
    </citation>
    <scope>NUCLEOTIDE SEQUENCE</scope>
    <source>
        <strain evidence="1">AF72</strain>
    </source>
</reference>
<keyword evidence="2" id="KW-1185">Reference proteome</keyword>
<protein>
    <submittedName>
        <fullName evidence="1">Uncharacterized protein</fullName>
    </submittedName>
</protein>
<gene>
    <name evidence="1" type="ORF">MSPICULIGERA_LOCUS3393</name>
</gene>
<comment type="caution">
    <text evidence="1">The sequence shown here is derived from an EMBL/GenBank/DDBJ whole genome shotgun (WGS) entry which is preliminary data.</text>
</comment>
<evidence type="ECO:0000313" key="1">
    <source>
        <dbReference type="EMBL" id="CAJ0564720.1"/>
    </source>
</evidence>
<name>A0AA36CA24_9BILA</name>
<sequence>SPDEVCEGMIQSCCEVAIALIDADAHENQLQLVLETIKHMNPIKGMDLYRRSYEKLAKALEAKFIEWVWSVRQFLTGELATLCCHFLVFVFDADWTDPTYKDKYLRHLLRIMIKDLLAGLDQNHDVIDPYDRDFELSPLIRFCVQRASPRIREFKLAAEFDASRARRVQHEGEGLHTHRQSGSRRALAMRLIAALELACILDTKYTAKRKAKARGKPIEDVSSSLLNYNHDSDYVTEMKKLIRLRLQELIERDGTEVVNSEREVEEARFMDPRLLDQGGHFYSLF</sequence>
<dbReference type="EMBL" id="CATQJA010000903">
    <property type="protein sequence ID" value="CAJ0564720.1"/>
    <property type="molecule type" value="Genomic_DNA"/>
</dbReference>
<dbReference type="AlphaFoldDB" id="A0AA36CA24"/>
<evidence type="ECO:0000313" key="2">
    <source>
        <dbReference type="Proteomes" id="UP001177023"/>
    </source>
</evidence>
<proteinExistence type="predicted"/>
<accession>A0AA36CA24</accession>
<feature type="non-terminal residue" evidence="1">
    <location>
        <position position="1"/>
    </location>
</feature>
<feature type="non-terminal residue" evidence="1">
    <location>
        <position position="285"/>
    </location>
</feature>